<dbReference type="InterPro" id="IPR006675">
    <property type="entry name" value="HDIG_dom"/>
</dbReference>
<dbReference type="SUPFAM" id="SSF109604">
    <property type="entry name" value="HD-domain/PDEase-like"/>
    <property type="match status" value="1"/>
</dbReference>
<dbReference type="InterPro" id="IPR013976">
    <property type="entry name" value="HDOD"/>
</dbReference>
<dbReference type="EMBL" id="QFXC01000007">
    <property type="protein sequence ID" value="RDH84808.1"/>
    <property type="molecule type" value="Genomic_DNA"/>
</dbReference>
<evidence type="ECO:0000256" key="2">
    <source>
        <dbReference type="ARBA" id="ARBA00012438"/>
    </source>
</evidence>
<evidence type="ECO:0000259" key="4">
    <source>
        <dbReference type="PROSITE" id="PS50109"/>
    </source>
</evidence>
<dbReference type="SMART" id="SM00387">
    <property type="entry name" value="HATPase_c"/>
    <property type="match status" value="1"/>
</dbReference>
<dbReference type="SUPFAM" id="SSF55781">
    <property type="entry name" value="GAF domain-like"/>
    <property type="match status" value="1"/>
</dbReference>
<dbReference type="Gene3D" id="3.30.565.10">
    <property type="entry name" value="Histidine kinase-like ATPase, C-terminal domain"/>
    <property type="match status" value="1"/>
</dbReference>
<dbReference type="EC" id="2.7.13.3" evidence="2"/>
<dbReference type="GO" id="GO:0000155">
    <property type="term" value="F:phosphorelay sensor kinase activity"/>
    <property type="evidence" value="ECO:0007669"/>
    <property type="project" value="InterPro"/>
</dbReference>
<dbReference type="PROSITE" id="PS50109">
    <property type="entry name" value="HIS_KIN"/>
    <property type="match status" value="1"/>
</dbReference>
<dbReference type="CDD" id="cd00077">
    <property type="entry name" value="HDc"/>
    <property type="match status" value="1"/>
</dbReference>
<dbReference type="Gene3D" id="1.10.3210.10">
    <property type="entry name" value="Hypothetical protein af1432"/>
    <property type="match status" value="1"/>
</dbReference>
<gene>
    <name evidence="6" type="ORF">DIZ80_04915</name>
</gene>
<sequence>MAIAHVFYVTFTHLIYLIYFSHSSNLSLKKSFIHALTLNRIDKTNFCNNIKYMRNKAVKLLEDIEANKLPSLPHVLVKLLQACRDEEICFDSLSDIISQDASLTTKVIKAANSPVYGRARHLNSLKHTLMFLGFDTIKSIAITASIKQFFSEYSNEKTHFLKSFWHHSLTCATISRSLAELTSYPYPEEAYISGLLHDIGKLVIEPEMDEEYKSYKHGVYPADEVLKQEEDTVGISHPELAAIMLEKWNMPDVICDSVRYHHANTDDIQQAHQLAKIIHFSSLLTSDIQNNKQSVITDTGIRLFDLSESIIESIVSEANDEARSLAASMDIDIGAVDSETGQNKDELKQIQLAQEVRDTAIVQNSQNIINTDSSEIYKSIQQSISLLFGINNSLFLCIDENQQFLSIANKQYLTDTCLFEDLKIDINGNCAVSRCLNKKQIIDSFSAKQSGTLSILDEQIAHGLKTEGFICLPITDNNQMYGVILLGSSHKEALKLLNNISLLKLFSDNLSRKIQQHHNYVKNTSEAAEINSELFLERAKKIIHETNNPLSVIRNYLELLSKKLNEDKPAQSDINTIKQEIDRISNIIVRCKDAPDVHIAELAEVNINTIITELISIYKASLFATHSIEPTLKLDKKLNSVRLDKNSIKQIITNLLKNSVEAMQSGGEIKITTGKININGRNYIELKLEDNGPGIPKEVMNNLYNPVTTTKGQEHSGLGLSITKNLVDRTGGSISCKTNENGTAFSVQFPETK</sequence>
<dbReference type="InterPro" id="IPR036097">
    <property type="entry name" value="HisK_dim/P_sf"/>
</dbReference>
<dbReference type="InterPro" id="IPR005467">
    <property type="entry name" value="His_kinase_dom"/>
</dbReference>
<dbReference type="NCBIfam" id="TIGR00277">
    <property type="entry name" value="HDIG"/>
    <property type="match status" value="1"/>
</dbReference>
<dbReference type="InterPro" id="IPR004358">
    <property type="entry name" value="Sig_transdc_His_kin-like_C"/>
</dbReference>
<dbReference type="InterPro" id="IPR003594">
    <property type="entry name" value="HATPase_dom"/>
</dbReference>
<dbReference type="InterPro" id="IPR029016">
    <property type="entry name" value="GAF-like_dom_sf"/>
</dbReference>
<keyword evidence="3" id="KW-0597">Phosphoprotein</keyword>
<evidence type="ECO:0000259" key="5">
    <source>
        <dbReference type="PROSITE" id="PS51833"/>
    </source>
</evidence>
<dbReference type="CDD" id="cd00082">
    <property type="entry name" value="HisKA"/>
    <property type="match status" value="1"/>
</dbReference>
<dbReference type="InterPro" id="IPR052340">
    <property type="entry name" value="RNase_Y/CdgJ"/>
</dbReference>
<dbReference type="PANTHER" id="PTHR33525:SF3">
    <property type="entry name" value="RIBONUCLEASE Y"/>
    <property type="match status" value="1"/>
</dbReference>
<evidence type="ECO:0000256" key="1">
    <source>
        <dbReference type="ARBA" id="ARBA00000085"/>
    </source>
</evidence>
<evidence type="ECO:0000313" key="7">
    <source>
        <dbReference type="Proteomes" id="UP000254266"/>
    </source>
</evidence>
<dbReference type="AlphaFoldDB" id="A0A370DIQ5"/>
<dbReference type="PROSITE" id="PS51833">
    <property type="entry name" value="HDOD"/>
    <property type="match status" value="1"/>
</dbReference>
<dbReference type="Pfam" id="PF00512">
    <property type="entry name" value="HisKA"/>
    <property type="match status" value="1"/>
</dbReference>
<dbReference type="Proteomes" id="UP000254266">
    <property type="component" value="Unassembled WGS sequence"/>
</dbReference>
<accession>A0A370DIQ5</accession>
<reference evidence="6 7" key="1">
    <citation type="journal article" date="2018" name="ISME J.">
        <title>Endosymbiont genomes yield clues of tubeworm success.</title>
        <authorList>
            <person name="Li Y."/>
            <person name="Liles M.R."/>
            <person name="Halanych K.M."/>
        </authorList>
    </citation>
    <scope>NUCLEOTIDE SEQUENCE [LARGE SCALE GENOMIC DNA]</scope>
    <source>
        <strain evidence="6">A1464</strain>
    </source>
</reference>
<dbReference type="PRINTS" id="PR00344">
    <property type="entry name" value="BCTRLSENSOR"/>
</dbReference>
<dbReference type="PANTHER" id="PTHR33525">
    <property type="match status" value="1"/>
</dbReference>
<comment type="catalytic activity">
    <reaction evidence="1">
        <text>ATP + protein L-histidine = ADP + protein N-phospho-L-histidine.</text>
        <dbReference type="EC" id="2.7.13.3"/>
    </reaction>
</comment>
<feature type="domain" description="HDOD" evidence="5">
    <location>
        <begin position="69"/>
        <end position="264"/>
    </location>
</feature>
<dbReference type="Gene3D" id="1.10.287.130">
    <property type="match status" value="1"/>
</dbReference>
<evidence type="ECO:0000256" key="3">
    <source>
        <dbReference type="ARBA" id="ARBA00022553"/>
    </source>
</evidence>
<dbReference type="InterPro" id="IPR003661">
    <property type="entry name" value="HisK_dim/P_dom"/>
</dbReference>
<dbReference type="InterPro" id="IPR036890">
    <property type="entry name" value="HATPase_C_sf"/>
</dbReference>
<dbReference type="SMART" id="SM00471">
    <property type="entry name" value="HDc"/>
    <property type="match status" value="1"/>
</dbReference>
<dbReference type="SUPFAM" id="SSF55874">
    <property type="entry name" value="ATPase domain of HSP90 chaperone/DNA topoisomerase II/histidine kinase"/>
    <property type="match status" value="1"/>
</dbReference>
<dbReference type="InterPro" id="IPR003607">
    <property type="entry name" value="HD/PDEase_dom"/>
</dbReference>
<dbReference type="Pfam" id="PF08668">
    <property type="entry name" value="HDOD"/>
    <property type="match status" value="1"/>
</dbReference>
<dbReference type="CDD" id="cd00075">
    <property type="entry name" value="HATPase"/>
    <property type="match status" value="1"/>
</dbReference>
<dbReference type="Pfam" id="PF02518">
    <property type="entry name" value="HATPase_c"/>
    <property type="match status" value="1"/>
</dbReference>
<proteinExistence type="predicted"/>
<evidence type="ECO:0000313" key="6">
    <source>
        <dbReference type="EMBL" id="RDH84808.1"/>
    </source>
</evidence>
<dbReference type="SUPFAM" id="SSF47384">
    <property type="entry name" value="Homodimeric domain of signal transducing histidine kinase"/>
    <property type="match status" value="1"/>
</dbReference>
<organism evidence="6 7">
    <name type="scientific">endosymbiont of Galathealinum brachiosum</name>
    <dbReference type="NCBI Taxonomy" id="2200906"/>
    <lineage>
        <taxon>Bacteria</taxon>
        <taxon>Pseudomonadati</taxon>
        <taxon>Pseudomonadota</taxon>
        <taxon>Gammaproteobacteria</taxon>
        <taxon>sulfur-oxidizing symbionts</taxon>
    </lineage>
</organism>
<protein>
    <recommendedName>
        <fullName evidence="2">histidine kinase</fullName>
        <ecNumber evidence="2">2.7.13.3</ecNumber>
    </recommendedName>
</protein>
<name>A0A370DIQ5_9GAMM</name>
<keyword evidence="7" id="KW-1185">Reference proteome</keyword>
<comment type="caution">
    <text evidence="6">The sequence shown here is derived from an EMBL/GenBank/DDBJ whole genome shotgun (WGS) entry which is preliminary data.</text>
</comment>
<feature type="domain" description="Histidine kinase" evidence="4">
    <location>
        <begin position="541"/>
        <end position="753"/>
    </location>
</feature>
<dbReference type="Gene3D" id="3.30.450.40">
    <property type="match status" value="1"/>
</dbReference>